<proteinExistence type="predicted"/>
<feature type="signal peptide" evidence="1">
    <location>
        <begin position="1"/>
        <end position="24"/>
    </location>
</feature>
<accession>A0A1T4P1M0</accession>
<name>A0A1T4P1M0_9HYPH</name>
<evidence type="ECO:0008006" key="4">
    <source>
        <dbReference type="Google" id="ProtNLM"/>
    </source>
</evidence>
<evidence type="ECO:0000313" key="3">
    <source>
        <dbReference type="Proteomes" id="UP000190092"/>
    </source>
</evidence>
<keyword evidence="1" id="KW-0732">Signal</keyword>
<dbReference type="EMBL" id="FUWJ01000002">
    <property type="protein sequence ID" value="SJZ85424.1"/>
    <property type="molecule type" value="Genomic_DNA"/>
</dbReference>
<keyword evidence="3" id="KW-1185">Reference proteome</keyword>
<dbReference type="RefSeq" id="WP_085934233.1">
    <property type="nucleotide sequence ID" value="NZ_FUWJ01000002.1"/>
</dbReference>
<evidence type="ECO:0000313" key="2">
    <source>
        <dbReference type="EMBL" id="SJZ85424.1"/>
    </source>
</evidence>
<gene>
    <name evidence="2" type="ORF">SAMN02745126_02566</name>
</gene>
<evidence type="ECO:0000256" key="1">
    <source>
        <dbReference type="SAM" id="SignalP"/>
    </source>
</evidence>
<feature type="chain" id="PRO_5012459316" description="Beta-barrel assembly machine subunit BamE" evidence="1">
    <location>
        <begin position="25"/>
        <end position="103"/>
    </location>
</feature>
<dbReference type="AlphaFoldDB" id="A0A1T4P1M0"/>
<reference evidence="3" key="1">
    <citation type="submission" date="2017-02" db="EMBL/GenBank/DDBJ databases">
        <authorList>
            <person name="Varghese N."/>
            <person name="Submissions S."/>
        </authorList>
    </citation>
    <scope>NUCLEOTIDE SEQUENCE [LARGE SCALE GENOMIC DNA]</scope>
    <source>
        <strain evidence="3">ATCC 27094</strain>
    </source>
</reference>
<organism evidence="2 3">
    <name type="scientific">Enhydrobacter aerosaccus</name>
    <dbReference type="NCBI Taxonomy" id="225324"/>
    <lineage>
        <taxon>Bacteria</taxon>
        <taxon>Pseudomonadati</taxon>
        <taxon>Pseudomonadota</taxon>
        <taxon>Alphaproteobacteria</taxon>
        <taxon>Hyphomicrobiales</taxon>
        <taxon>Enhydrobacter</taxon>
    </lineage>
</organism>
<dbReference type="STRING" id="225324.SAMN02745126_02566"/>
<protein>
    <recommendedName>
        <fullName evidence="4">Beta-barrel assembly machine subunit BamE</fullName>
    </recommendedName>
</protein>
<dbReference type="Proteomes" id="UP000190092">
    <property type="component" value="Unassembled WGS sequence"/>
</dbReference>
<sequence length="103" mass="10720">MKLLAALLSALLLLGVAVLLPGCASGCGATTDKLAALRRGMSYDETIQVMGCSGSLVTPGAPASSAYSIVEWDGPPSRVFNRTRIDFLDGKLVSYTTELRGAL</sequence>